<evidence type="ECO:0000256" key="6">
    <source>
        <dbReference type="SAM" id="Phobius"/>
    </source>
</evidence>
<feature type="transmembrane region" description="Helical" evidence="6">
    <location>
        <begin position="382"/>
        <end position="398"/>
    </location>
</feature>
<keyword evidence="8" id="KW-1185">Reference proteome</keyword>
<feature type="transmembrane region" description="Helical" evidence="6">
    <location>
        <begin position="255"/>
        <end position="277"/>
    </location>
</feature>
<dbReference type="EMBL" id="CAJZAG010000010">
    <property type="protein sequence ID" value="CAG9181902.1"/>
    <property type="molecule type" value="Genomic_DNA"/>
</dbReference>
<reference evidence="7 8" key="1">
    <citation type="submission" date="2021-08" db="EMBL/GenBank/DDBJ databases">
        <authorList>
            <person name="Peeters C."/>
        </authorList>
    </citation>
    <scope>NUCLEOTIDE SEQUENCE [LARGE SCALE GENOMIC DNA]</scope>
    <source>
        <strain evidence="7 8">LMG 32289</strain>
    </source>
</reference>
<dbReference type="Pfam" id="PF03169">
    <property type="entry name" value="OPT"/>
    <property type="match status" value="1"/>
</dbReference>
<feature type="transmembrane region" description="Helical" evidence="6">
    <location>
        <begin position="34"/>
        <end position="57"/>
    </location>
</feature>
<evidence type="ECO:0000313" key="8">
    <source>
        <dbReference type="Proteomes" id="UP000706525"/>
    </source>
</evidence>
<comment type="subcellular location">
    <subcellularLocation>
        <location evidence="1">Membrane</location>
        <topology evidence="1">Multi-pass membrane protein</topology>
    </subcellularLocation>
</comment>
<keyword evidence="2" id="KW-0813">Transport</keyword>
<feature type="transmembrane region" description="Helical" evidence="6">
    <location>
        <begin position="360"/>
        <end position="376"/>
    </location>
</feature>
<organism evidence="7 8">
    <name type="scientific">Cupriavidus pampae</name>
    <dbReference type="NCBI Taxonomy" id="659251"/>
    <lineage>
        <taxon>Bacteria</taxon>
        <taxon>Pseudomonadati</taxon>
        <taxon>Pseudomonadota</taxon>
        <taxon>Betaproteobacteria</taxon>
        <taxon>Burkholderiales</taxon>
        <taxon>Burkholderiaceae</taxon>
        <taxon>Cupriavidus</taxon>
    </lineage>
</organism>
<sequence>MSSTPLPPAPPSSVATAPATARWRWLPAPDSWRYHLLLGAAGMLVLGPLGGVAAAYMNFSLGFFVGGQVLAGILGSAVTVGYGAAGRHGANYIQTAAASVAGMGGMAVIIQAMSWMGLAEPPLWQLIVYMLCIGMYGVGVGMLYTPLLVDRMQLTFPSGLAVANILRALTDPVLLRRSIARLAGGMGLGVLAGVGAARVAWLGAIDLSASTFGAGMIVGARIGLAALVGGLAGWLLTPYFVSIGWLAPGDPYRKITFLIALGMIMGAAAIDVSLLLARAWRERRSTGAPAQLEAKRTAAARSSPSLLWVVPWVLVWGLAVLVAGVVWFGQPLGFQLMAVLLVLVFALVNGISVGMVDQNPISSAFVLTVILMAAMGLHQPHVGLIAATVLLVSTSVASDMQQDRSTGWRLGTDRVVQFGYQVAGIVIGALLAVWLARLFMGAYPVLRLDQTVLPADQQPARWTSAMTYKIVGALRSMTEDRPYQRQAVWIGLAIGLVTEILRKAIRASARWQRFVAMRRAGKVGDFLLDAVILPSPYASSFGGFVNLPAAAWMAAGGVLASLVDHRAKRGDTGDGQSLPEDMTTTSLVGGGLIAGDALAALAIGLIGLAAALGG</sequence>
<dbReference type="PANTHER" id="PTHR31645:SF0">
    <property type="entry name" value="OLIGOPEPTIDE TRANSPORTER YGL114W-RELATED"/>
    <property type="match status" value="1"/>
</dbReference>
<accession>A0ABN7ZCY4</accession>
<protein>
    <recommendedName>
        <fullName evidence="9">Peptide transporter</fullName>
    </recommendedName>
</protein>
<feature type="transmembrane region" description="Helical" evidence="6">
    <location>
        <begin position="418"/>
        <end position="440"/>
    </location>
</feature>
<name>A0ABN7ZCY4_9BURK</name>
<keyword evidence="4 6" id="KW-1133">Transmembrane helix</keyword>
<feature type="transmembrane region" description="Helical" evidence="6">
    <location>
        <begin position="123"/>
        <end position="145"/>
    </location>
</feature>
<comment type="caution">
    <text evidence="7">The sequence shown here is derived from an EMBL/GenBank/DDBJ whole genome shotgun (WGS) entry which is preliminary data.</text>
</comment>
<dbReference type="RefSeq" id="WP_377742962.1">
    <property type="nucleotide sequence ID" value="NZ_CAJZAG010000010.1"/>
</dbReference>
<evidence type="ECO:0000256" key="5">
    <source>
        <dbReference type="ARBA" id="ARBA00023136"/>
    </source>
</evidence>
<feature type="transmembrane region" description="Helical" evidence="6">
    <location>
        <begin position="334"/>
        <end position="353"/>
    </location>
</feature>
<keyword evidence="3 6" id="KW-0812">Transmembrane</keyword>
<evidence type="ECO:0000256" key="1">
    <source>
        <dbReference type="ARBA" id="ARBA00004141"/>
    </source>
</evidence>
<dbReference type="InterPro" id="IPR045035">
    <property type="entry name" value="YSL-like"/>
</dbReference>
<keyword evidence="5 6" id="KW-0472">Membrane</keyword>
<proteinExistence type="predicted"/>
<evidence type="ECO:0000256" key="4">
    <source>
        <dbReference type="ARBA" id="ARBA00022989"/>
    </source>
</evidence>
<evidence type="ECO:0008006" key="9">
    <source>
        <dbReference type="Google" id="ProtNLM"/>
    </source>
</evidence>
<evidence type="ECO:0000256" key="3">
    <source>
        <dbReference type="ARBA" id="ARBA00022692"/>
    </source>
</evidence>
<evidence type="ECO:0000256" key="2">
    <source>
        <dbReference type="ARBA" id="ARBA00022448"/>
    </source>
</evidence>
<dbReference type="InterPro" id="IPR004813">
    <property type="entry name" value="OPT"/>
</dbReference>
<feature type="transmembrane region" description="Helical" evidence="6">
    <location>
        <begin position="305"/>
        <end position="328"/>
    </location>
</feature>
<feature type="transmembrane region" description="Helical" evidence="6">
    <location>
        <begin position="213"/>
        <end position="235"/>
    </location>
</feature>
<dbReference type="Proteomes" id="UP000706525">
    <property type="component" value="Unassembled WGS sequence"/>
</dbReference>
<feature type="transmembrane region" description="Helical" evidence="6">
    <location>
        <begin position="587"/>
        <end position="612"/>
    </location>
</feature>
<feature type="transmembrane region" description="Helical" evidence="6">
    <location>
        <begin position="96"/>
        <end position="117"/>
    </location>
</feature>
<gene>
    <name evidence="7" type="ORF">LMG32289_04957</name>
</gene>
<evidence type="ECO:0000313" key="7">
    <source>
        <dbReference type="EMBL" id="CAG9181902.1"/>
    </source>
</evidence>
<feature type="transmembrane region" description="Helical" evidence="6">
    <location>
        <begin position="63"/>
        <end position="84"/>
    </location>
</feature>
<dbReference type="PANTHER" id="PTHR31645">
    <property type="entry name" value="OLIGOPEPTIDE TRANSPORTER YGL114W-RELATED"/>
    <property type="match status" value="1"/>
</dbReference>
<feature type="transmembrane region" description="Helical" evidence="6">
    <location>
        <begin position="182"/>
        <end position="201"/>
    </location>
</feature>